<comment type="similarity">
    <text evidence="2">Belongs to the unc-93 family.</text>
</comment>
<feature type="transmembrane region" description="Helical" evidence="6">
    <location>
        <begin position="93"/>
        <end position="115"/>
    </location>
</feature>
<feature type="transmembrane region" description="Helical" evidence="6">
    <location>
        <begin position="147"/>
        <end position="164"/>
    </location>
</feature>
<sequence length="473" mass="48569">MTSRVRPSETRRATDMAMDEGLLTGVGLQNPLHGGSSLNDAPPSSLADAPSKGSVVRNFLLMSLCFSLNHGTVTALISLAGSELGASLGNTSLGVLYFVYTFTAAFASHSVVALLGAKRTLVLGLAVYCCYVASYLVAYFVEAAARPAVLVGAALGGAAAGFLWPAQGAYYAKCAERYAAAADVTREQANSTLGSYFSCCYLACEVLMKLCSSLLPLAVPGESTKILYVVYTAVACGSAFFMSFVADVDPPARDGAPVNFGKTALSALSLLTTDAKCACMIPMNFAFGFGASYLNGYFMSAVVAPSVGEDKIGYLSSVVVGSAALLALPLGALGKALGRQAPVVALGACCFGTFAVANLALAPAALGSWPALVPLAVVFGCGRSTWETNFKATFADYFPHAKEAAFANVQLQSGVASTIGFFVNPRITPDQLGYVALTCSLAAVGAQFAAAKLHAKAAKEPGYGALRGDATMA</sequence>
<dbReference type="InterPro" id="IPR010291">
    <property type="entry name" value="Ion_channel_UNC-93"/>
</dbReference>
<evidence type="ECO:0000256" key="2">
    <source>
        <dbReference type="ARBA" id="ARBA00009172"/>
    </source>
</evidence>
<feature type="transmembrane region" description="Helical" evidence="6">
    <location>
        <begin position="122"/>
        <end position="141"/>
    </location>
</feature>
<dbReference type="InterPro" id="IPR036259">
    <property type="entry name" value="MFS_trans_sf"/>
</dbReference>
<proteinExistence type="inferred from homology"/>
<dbReference type="PANTHER" id="PTHR19444:SF13">
    <property type="entry name" value="PROTEIN UNC-93 HOMOLOG A"/>
    <property type="match status" value="1"/>
</dbReference>
<evidence type="ECO:0000256" key="4">
    <source>
        <dbReference type="ARBA" id="ARBA00022989"/>
    </source>
</evidence>
<keyword evidence="5 6" id="KW-0472">Membrane</keyword>
<evidence type="ECO:0000256" key="6">
    <source>
        <dbReference type="SAM" id="Phobius"/>
    </source>
</evidence>
<keyword evidence="3 6" id="KW-0812">Transmembrane</keyword>
<feature type="transmembrane region" description="Helical" evidence="6">
    <location>
        <begin position="343"/>
        <end position="366"/>
    </location>
</feature>
<reference evidence="7 8" key="1">
    <citation type="submission" date="2024-03" db="EMBL/GenBank/DDBJ databases">
        <title>Aureococcus anophagefferens CCMP1851 and Kratosvirus quantuckense: Draft genome of a second virus-susceptible host strain in the model system.</title>
        <authorList>
            <person name="Chase E."/>
            <person name="Truchon A.R."/>
            <person name="Schepens W."/>
            <person name="Wilhelm S.W."/>
        </authorList>
    </citation>
    <scope>NUCLEOTIDE SEQUENCE [LARGE SCALE GENOMIC DNA]</scope>
    <source>
        <strain evidence="7 8">CCMP1851</strain>
    </source>
</reference>
<evidence type="ECO:0000313" key="8">
    <source>
        <dbReference type="Proteomes" id="UP001363151"/>
    </source>
</evidence>
<accession>A0ABR1FYK0</accession>
<evidence type="ECO:0000256" key="1">
    <source>
        <dbReference type="ARBA" id="ARBA00004141"/>
    </source>
</evidence>
<name>A0ABR1FYK0_AURAN</name>
<dbReference type="Gene3D" id="1.20.1250.20">
    <property type="entry name" value="MFS general substrate transporter like domains"/>
    <property type="match status" value="1"/>
</dbReference>
<dbReference type="EMBL" id="JBBJCI010000203">
    <property type="protein sequence ID" value="KAK7241269.1"/>
    <property type="molecule type" value="Genomic_DNA"/>
</dbReference>
<dbReference type="InterPro" id="IPR051951">
    <property type="entry name" value="UNC-93_regulatory"/>
</dbReference>
<evidence type="ECO:0000256" key="3">
    <source>
        <dbReference type="ARBA" id="ARBA00022692"/>
    </source>
</evidence>
<dbReference type="SUPFAM" id="SSF103473">
    <property type="entry name" value="MFS general substrate transporter"/>
    <property type="match status" value="1"/>
</dbReference>
<evidence type="ECO:0000256" key="5">
    <source>
        <dbReference type="ARBA" id="ARBA00023136"/>
    </source>
</evidence>
<dbReference type="PANTHER" id="PTHR19444">
    <property type="entry name" value="UNC-93 RELATED"/>
    <property type="match status" value="1"/>
</dbReference>
<dbReference type="Pfam" id="PF05978">
    <property type="entry name" value="UNC-93"/>
    <property type="match status" value="1"/>
</dbReference>
<feature type="transmembrane region" description="Helical" evidence="6">
    <location>
        <begin position="59"/>
        <end position="81"/>
    </location>
</feature>
<gene>
    <name evidence="7" type="ORF">SO694_00050037</name>
</gene>
<keyword evidence="8" id="KW-1185">Reference proteome</keyword>
<evidence type="ECO:0000313" key="7">
    <source>
        <dbReference type="EMBL" id="KAK7241269.1"/>
    </source>
</evidence>
<feature type="transmembrane region" description="Helical" evidence="6">
    <location>
        <begin position="312"/>
        <end position="331"/>
    </location>
</feature>
<organism evidence="7 8">
    <name type="scientific">Aureococcus anophagefferens</name>
    <name type="common">Harmful bloom alga</name>
    <dbReference type="NCBI Taxonomy" id="44056"/>
    <lineage>
        <taxon>Eukaryota</taxon>
        <taxon>Sar</taxon>
        <taxon>Stramenopiles</taxon>
        <taxon>Ochrophyta</taxon>
        <taxon>Pelagophyceae</taxon>
        <taxon>Pelagomonadales</taxon>
        <taxon>Pelagomonadaceae</taxon>
        <taxon>Aureococcus</taxon>
    </lineage>
</organism>
<dbReference type="Proteomes" id="UP001363151">
    <property type="component" value="Unassembled WGS sequence"/>
</dbReference>
<comment type="caution">
    <text evidence="7">The sequence shown here is derived from an EMBL/GenBank/DDBJ whole genome shotgun (WGS) entry which is preliminary data.</text>
</comment>
<keyword evidence="4 6" id="KW-1133">Transmembrane helix</keyword>
<protein>
    <submittedName>
        <fullName evidence="7">Peptide chain release factor</fullName>
    </submittedName>
</protein>
<comment type="subcellular location">
    <subcellularLocation>
        <location evidence="1">Membrane</location>
        <topology evidence="1">Multi-pass membrane protein</topology>
    </subcellularLocation>
</comment>